<dbReference type="OrthoDB" id="6754906at2759"/>
<reference evidence="1" key="1">
    <citation type="submission" date="2022-01" db="EMBL/GenBank/DDBJ databases">
        <authorList>
            <person name="King R."/>
        </authorList>
    </citation>
    <scope>NUCLEOTIDE SEQUENCE</scope>
</reference>
<evidence type="ECO:0000313" key="2">
    <source>
        <dbReference type="Proteomes" id="UP001153636"/>
    </source>
</evidence>
<name>A0A9P0GEY3_9CUCU</name>
<gene>
    <name evidence="1" type="ORF">PSYICH_LOCUS7305</name>
</gene>
<keyword evidence="2" id="KW-1185">Reference proteome</keyword>
<dbReference type="EMBL" id="OV651814">
    <property type="protein sequence ID" value="CAH1106912.1"/>
    <property type="molecule type" value="Genomic_DNA"/>
</dbReference>
<accession>A0A9P0GEY3</accession>
<organism evidence="1 2">
    <name type="scientific">Psylliodes chrysocephalus</name>
    <dbReference type="NCBI Taxonomy" id="3402493"/>
    <lineage>
        <taxon>Eukaryota</taxon>
        <taxon>Metazoa</taxon>
        <taxon>Ecdysozoa</taxon>
        <taxon>Arthropoda</taxon>
        <taxon>Hexapoda</taxon>
        <taxon>Insecta</taxon>
        <taxon>Pterygota</taxon>
        <taxon>Neoptera</taxon>
        <taxon>Endopterygota</taxon>
        <taxon>Coleoptera</taxon>
        <taxon>Polyphaga</taxon>
        <taxon>Cucujiformia</taxon>
        <taxon>Chrysomeloidea</taxon>
        <taxon>Chrysomelidae</taxon>
        <taxon>Galerucinae</taxon>
        <taxon>Alticini</taxon>
        <taxon>Psylliodes</taxon>
    </lineage>
</organism>
<sequence>MSVIKYKIHLICRFLNEQLDKDEVDVSIFQESENNVLMVDDDVNDEEQKLLESLIDGKKKEDPGSPKLKKQKILSELNEIVGTITSHEQLEAFKKLMAPARPTLAVIANQTVFFSSKFYSLNIYLKAMGLDKKDEETKVAILLNDAGEEAQKKFRTFDIDEAQNKDL</sequence>
<protein>
    <submittedName>
        <fullName evidence="1">Uncharacterized protein</fullName>
    </submittedName>
</protein>
<dbReference type="AlphaFoldDB" id="A0A9P0GEY3"/>
<dbReference type="Proteomes" id="UP001153636">
    <property type="component" value="Chromosome 2"/>
</dbReference>
<evidence type="ECO:0000313" key="1">
    <source>
        <dbReference type="EMBL" id="CAH1106912.1"/>
    </source>
</evidence>
<proteinExistence type="predicted"/>